<sequence>MIITGFHLARMALLLLLFAWMLQQGGAAFAQSVYRCGSTYSHAPCPQGKPVDVADPREPAQVEQARAQTARDQRLADQLHRENAEREAARRKALKQEALQARKHALAQHRAWLRQERARKAARKHDTRKAVSGIPAS</sequence>
<accession>E6PMV8</accession>
<evidence type="ECO:0008006" key="3">
    <source>
        <dbReference type="Google" id="ProtNLM"/>
    </source>
</evidence>
<evidence type="ECO:0000313" key="2">
    <source>
        <dbReference type="EMBL" id="CBH96260.1"/>
    </source>
</evidence>
<gene>
    <name evidence="2" type="ORF">CARN2_2201</name>
</gene>
<comment type="caution">
    <text evidence="2">The sequence shown here is derived from an EMBL/GenBank/DDBJ whole genome shotgun (WGS) entry which is preliminary data.</text>
</comment>
<name>E6PMV8_9ZZZZ</name>
<reference evidence="2" key="1">
    <citation type="submission" date="2009-10" db="EMBL/GenBank/DDBJ databases">
        <title>Diversity of trophic interactions inside an arsenic-rich microbial ecosystem.</title>
        <authorList>
            <person name="Bertin P.N."/>
            <person name="Heinrich-Salmeron A."/>
            <person name="Pelletier E."/>
            <person name="Goulhen-Chollet F."/>
            <person name="Arsene-Ploetze F."/>
            <person name="Gallien S."/>
            <person name="Calteau A."/>
            <person name="Vallenet D."/>
            <person name="Casiot C."/>
            <person name="Chane-Woon-Ming B."/>
            <person name="Giloteaux L."/>
            <person name="Barakat M."/>
            <person name="Bonnefoy V."/>
            <person name="Bruneel O."/>
            <person name="Chandler M."/>
            <person name="Cleiss J."/>
            <person name="Duran R."/>
            <person name="Elbaz-Poulichet F."/>
            <person name="Fonknechten N."/>
            <person name="Lauga B."/>
            <person name="Mornico D."/>
            <person name="Ortet P."/>
            <person name="Schaeffer C."/>
            <person name="Siguier P."/>
            <person name="Alexander Thil Smith A."/>
            <person name="Van Dorsselaer A."/>
            <person name="Weissenbach J."/>
            <person name="Medigue C."/>
            <person name="Le Paslier D."/>
        </authorList>
    </citation>
    <scope>NUCLEOTIDE SEQUENCE</scope>
</reference>
<feature type="region of interest" description="Disordered" evidence="1">
    <location>
        <begin position="78"/>
        <end position="137"/>
    </location>
</feature>
<organism evidence="2">
    <name type="scientific">mine drainage metagenome</name>
    <dbReference type="NCBI Taxonomy" id="410659"/>
    <lineage>
        <taxon>unclassified sequences</taxon>
        <taxon>metagenomes</taxon>
        <taxon>ecological metagenomes</taxon>
    </lineage>
</organism>
<dbReference type="AlphaFoldDB" id="E6PMV8"/>
<feature type="compositionally biased region" description="Basic and acidic residues" evidence="1">
    <location>
        <begin position="78"/>
        <end position="90"/>
    </location>
</feature>
<protein>
    <recommendedName>
        <fullName evidence="3">DUF4124 domain-containing protein</fullName>
    </recommendedName>
</protein>
<dbReference type="EMBL" id="CABM01000024">
    <property type="protein sequence ID" value="CBH96260.1"/>
    <property type="molecule type" value="Genomic_DNA"/>
</dbReference>
<proteinExistence type="predicted"/>
<evidence type="ECO:0000256" key="1">
    <source>
        <dbReference type="SAM" id="MobiDB-lite"/>
    </source>
</evidence>